<sequence length="54" mass="6363">MILLCSFIRFSYRHIVGPGAELFRSCKHYLKPRCHVTCSFNWGRLYSAKLVISR</sequence>
<organism evidence="1">
    <name type="scientific">Arundo donax</name>
    <name type="common">Giant reed</name>
    <name type="synonym">Donax arundinaceus</name>
    <dbReference type="NCBI Taxonomy" id="35708"/>
    <lineage>
        <taxon>Eukaryota</taxon>
        <taxon>Viridiplantae</taxon>
        <taxon>Streptophyta</taxon>
        <taxon>Embryophyta</taxon>
        <taxon>Tracheophyta</taxon>
        <taxon>Spermatophyta</taxon>
        <taxon>Magnoliopsida</taxon>
        <taxon>Liliopsida</taxon>
        <taxon>Poales</taxon>
        <taxon>Poaceae</taxon>
        <taxon>PACMAD clade</taxon>
        <taxon>Arundinoideae</taxon>
        <taxon>Arundineae</taxon>
        <taxon>Arundo</taxon>
    </lineage>
</organism>
<proteinExistence type="predicted"/>
<dbReference type="AlphaFoldDB" id="A0A0A9BAD2"/>
<name>A0A0A9BAD2_ARUDO</name>
<reference evidence="1" key="2">
    <citation type="journal article" date="2015" name="Data Brief">
        <title>Shoot transcriptome of the giant reed, Arundo donax.</title>
        <authorList>
            <person name="Barrero R.A."/>
            <person name="Guerrero F.D."/>
            <person name="Moolhuijzen P."/>
            <person name="Goolsby J.A."/>
            <person name="Tidwell J."/>
            <person name="Bellgard S.E."/>
            <person name="Bellgard M.I."/>
        </authorList>
    </citation>
    <scope>NUCLEOTIDE SEQUENCE</scope>
    <source>
        <tissue evidence="1">Shoot tissue taken approximately 20 cm above the soil surface</tissue>
    </source>
</reference>
<reference evidence="1" key="1">
    <citation type="submission" date="2014-09" db="EMBL/GenBank/DDBJ databases">
        <authorList>
            <person name="Magalhaes I.L.F."/>
            <person name="Oliveira U."/>
            <person name="Santos F.R."/>
            <person name="Vidigal T.H.D.A."/>
            <person name="Brescovit A.D."/>
            <person name="Santos A.J."/>
        </authorList>
    </citation>
    <scope>NUCLEOTIDE SEQUENCE</scope>
    <source>
        <tissue evidence="1">Shoot tissue taken approximately 20 cm above the soil surface</tissue>
    </source>
</reference>
<protein>
    <submittedName>
        <fullName evidence="1">Uncharacterized protein</fullName>
    </submittedName>
</protein>
<accession>A0A0A9BAD2</accession>
<dbReference type="EMBL" id="GBRH01239740">
    <property type="protein sequence ID" value="JAD58155.1"/>
    <property type="molecule type" value="Transcribed_RNA"/>
</dbReference>
<evidence type="ECO:0000313" key="1">
    <source>
        <dbReference type="EMBL" id="JAD58155.1"/>
    </source>
</evidence>